<comment type="similarity">
    <text evidence="5 6">Belongs to the FtsA/MreB family.</text>
</comment>
<keyword evidence="3 6" id="KW-0067">ATP-binding</keyword>
<dbReference type="PANTHER" id="PTHR42749">
    <property type="entry name" value="CELL SHAPE-DETERMINING PROTEIN MREB"/>
    <property type="match status" value="1"/>
</dbReference>
<comment type="function">
    <text evidence="6">Forms membrane-associated dynamic filaments that are essential for cell shape determination. Acts by regulating cell wall synthesis and cell elongation, and thus cell shape. A feedback loop between cell geometry and MreB localization may maintain elongated cell shape by targeting cell wall growth to regions of negative cell wall curvature.</text>
</comment>
<dbReference type="KEGG" id="eha:Ethha_0767"/>
<comment type="subunit">
    <text evidence="6">Forms polymers.</text>
</comment>
<dbReference type="EMBL" id="CP002400">
    <property type="protein sequence ID" value="ADU26336.1"/>
    <property type="molecule type" value="Genomic_DNA"/>
</dbReference>
<name>E6U2W9_ETHHY</name>
<dbReference type="GO" id="GO:0008360">
    <property type="term" value="P:regulation of cell shape"/>
    <property type="evidence" value="ECO:0007669"/>
    <property type="project" value="UniProtKB-UniRule"/>
</dbReference>
<evidence type="ECO:0000256" key="2">
    <source>
        <dbReference type="ARBA" id="ARBA00022741"/>
    </source>
</evidence>
<evidence type="ECO:0000313" key="7">
    <source>
        <dbReference type="EMBL" id="ADU26336.1"/>
    </source>
</evidence>
<comment type="caution">
    <text evidence="6">Lacks conserved residue(s) required for the propagation of feature annotation.</text>
</comment>
<dbReference type="eggNOG" id="COG1077">
    <property type="taxonomic scope" value="Bacteria"/>
</dbReference>
<dbReference type="HOGENOM" id="CLU_052037_0_0_9"/>
<evidence type="ECO:0000256" key="4">
    <source>
        <dbReference type="ARBA" id="ARBA00022960"/>
    </source>
</evidence>
<dbReference type="Pfam" id="PF06723">
    <property type="entry name" value="MreB_Mbl"/>
    <property type="match status" value="1"/>
</dbReference>
<feature type="binding site" evidence="6">
    <location>
        <begin position="203"/>
        <end position="206"/>
    </location>
    <ligand>
        <name>ATP</name>
        <dbReference type="ChEBI" id="CHEBI:30616"/>
    </ligand>
</feature>
<gene>
    <name evidence="6" type="primary">mreB</name>
    <name evidence="7" type="ordered locus">Ethha_0767</name>
</gene>
<dbReference type="InterPro" id="IPR056546">
    <property type="entry name" value="MreB_MamK-like"/>
</dbReference>
<dbReference type="NCBIfam" id="NF010539">
    <property type="entry name" value="PRK13927.1"/>
    <property type="match status" value="1"/>
</dbReference>
<dbReference type="Gene3D" id="3.30.420.40">
    <property type="match status" value="3"/>
</dbReference>
<dbReference type="InterPro" id="IPR004753">
    <property type="entry name" value="MreB"/>
</dbReference>
<dbReference type="GO" id="GO:0000902">
    <property type="term" value="P:cell morphogenesis"/>
    <property type="evidence" value="ECO:0007669"/>
    <property type="project" value="InterPro"/>
</dbReference>
<evidence type="ECO:0000256" key="1">
    <source>
        <dbReference type="ARBA" id="ARBA00022490"/>
    </source>
</evidence>
<feature type="binding site" evidence="6">
    <location>
        <begin position="283"/>
        <end position="286"/>
    </location>
    <ligand>
        <name>ATP</name>
        <dbReference type="ChEBI" id="CHEBI:30616"/>
    </ligand>
</feature>
<keyword evidence="2 6" id="KW-0547">Nucleotide-binding</keyword>
<accession>E6U2W9</accession>
<dbReference type="HAMAP" id="MF_02207">
    <property type="entry name" value="MreB"/>
    <property type="match status" value="1"/>
</dbReference>
<organism evidence="7 8">
    <name type="scientific">Ethanoligenens harbinense (strain DSM 18485 / JCM 12961 / CGMCC 1.5033 / YUAN-3)</name>
    <dbReference type="NCBI Taxonomy" id="663278"/>
    <lineage>
        <taxon>Bacteria</taxon>
        <taxon>Bacillati</taxon>
        <taxon>Bacillota</taxon>
        <taxon>Clostridia</taxon>
        <taxon>Eubacteriales</taxon>
        <taxon>Oscillospiraceae</taxon>
        <taxon>Ethanoligenens</taxon>
    </lineage>
</organism>
<proteinExistence type="inferred from homology"/>
<feature type="binding site" evidence="6">
    <location>
        <begin position="155"/>
        <end position="157"/>
    </location>
    <ligand>
        <name>ATP</name>
        <dbReference type="ChEBI" id="CHEBI:30616"/>
    </ligand>
</feature>
<dbReference type="RefSeq" id="WP_013484706.1">
    <property type="nucleotide sequence ID" value="NC_014828.1"/>
</dbReference>
<keyword evidence="4 6" id="KW-0133">Cell shape</keyword>
<dbReference type="GO" id="GO:0005737">
    <property type="term" value="C:cytoplasm"/>
    <property type="evidence" value="ECO:0007669"/>
    <property type="project" value="UniProtKB-SubCell"/>
</dbReference>
<evidence type="ECO:0000256" key="5">
    <source>
        <dbReference type="ARBA" id="ARBA00023458"/>
    </source>
</evidence>
<dbReference type="SUPFAM" id="SSF53067">
    <property type="entry name" value="Actin-like ATPase domain"/>
    <property type="match status" value="2"/>
</dbReference>
<dbReference type="AlphaFoldDB" id="E6U2W9"/>
<dbReference type="PRINTS" id="PR01652">
    <property type="entry name" value="SHAPEPROTEIN"/>
</dbReference>
<evidence type="ECO:0000313" key="8">
    <source>
        <dbReference type="Proteomes" id="UP000001551"/>
    </source>
</evidence>
<reference evidence="7 8" key="1">
    <citation type="submission" date="2010-12" db="EMBL/GenBank/DDBJ databases">
        <title>Complete sequence of Ethanoligenens harbinense YUAN-3.</title>
        <authorList>
            <person name="Lucas S."/>
            <person name="Copeland A."/>
            <person name="Lapidus A."/>
            <person name="Cheng J.-F."/>
            <person name="Bruce D."/>
            <person name="Goodwin L."/>
            <person name="Pitluck S."/>
            <person name="Chertkov O."/>
            <person name="Misra M."/>
            <person name="Detter J.C."/>
            <person name="Han C."/>
            <person name="Tapia R."/>
            <person name="Land M."/>
            <person name="Hauser L."/>
            <person name="Jeffries C."/>
            <person name="Kyrpides N."/>
            <person name="Ivanova N."/>
            <person name="Mikhailova N."/>
            <person name="Wang A."/>
            <person name="Mouttaki H."/>
            <person name="He Z."/>
            <person name="Zhou J."/>
            <person name="Hemme C.L."/>
            <person name="Woyke T."/>
        </authorList>
    </citation>
    <scope>NUCLEOTIDE SEQUENCE [LARGE SCALE GENOMIC DNA]</scope>
    <source>
        <strain evidence="8">DSM 18485 / JCM 12961 / CGMCC 1.5033 / YUAN-3</strain>
    </source>
</reference>
<protein>
    <recommendedName>
        <fullName evidence="6">Cell shape-determining protein MreB</fullName>
    </recommendedName>
</protein>
<dbReference type="Proteomes" id="UP000001551">
    <property type="component" value="Chromosome"/>
</dbReference>
<dbReference type="STRING" id="663278.Ethha_0767"/>
<keyword evidence="8" id="KW-1185">Reference proteome</keyword>
<dbReference type="GO" id="GO:0005524">
    <property type="term" value="F:ATP binding"/>
    <property type="evidence" value="ECO:0007669"/>
    <property type="project" value="UniProtKB-KW"/>
</dbReference>
<evidence type="ECO:0000256" key="6">
    <source>
        <dbReference type="HAMAP-Rule" id="MF_02207"/>
    </source>
</evidence>
<sequence>MAGSDIGIDLGTATVLINIKGKGIVLQEPSVVAVDKTNDRVVATGTQAQKMIGRTPADIVAVRPLRGGVISNFDLTGEMLRYFIKRVCNYRLFKPRIMICVPSMITEVEERAVYDAAMQAGARKVYLVEEPIAAAIGAGLNITEPNGNMIVDIGGGTTDIAVISLKDAAVAASIKVAGDVFNEMIVKFIRRKYNVLIGERTAEDVKIAIGCVAPRETKEQMNVKGRSLVTGLPKMVETDSEEIREVLEPPLRSILDAIHSVLERTPPELVGDIVTNGIVLTGGGSLLYGLDKRIEAHTGISTRVADDPVTCVARGTGLALEHLNILEDGLIHLSRLNRDR</sequence>
<evidence type="ECO:0000256" key="3">
    <source>
        <dbReference type="ARBA" id="ARBA00022840"/>
    </source>
</evidence>
<dbReference type="PANTHER" id="PTHR42749:SF1">
    <property type="entry name" value="CELL SHAPE-DETERMINING PROTEIN MREB"/>
    <property type="match status" value="1"/>
</dbReference>
<keyword evidence="1 6" id="KW-0963">Cytoplasm</keyword>
<comment type="subcellular location">
    <subcellularLocation>
        <location evidence="6">Cytoplasm</location>
    </subcellularLocation>
    <text evidence="6">Membrane-associated.</text>
</comment>
<dbReference type="CDD" id="cd10225">
    <property type="entry name" value="ASKHA_NBD_MreB-like"/>
    <property type="match status" value="1"/>
</dbReference>
<dbReference type="NCBIfam" id="TIGR00904">
    <property type="entry name" value="mreB"/>
    <property type="match status" value="1"/>
</dbReference>
<dbReference type="InterPro" id="IPR043129">
    <property type="entry name" value="ATPase_NBD"/>
</dbReference>